<feature type="transmembrane region" description="Helical" evidence="7">
    <location>
        <begin position="330"/>
        <end position="349"/>
    </location>
</feature>
<proteinExistence type="predicted"/>
<dbReference type="InterPro" id="IPR036259">
    <property type="entry name" value="MFS_trans_sf"/>
</dbReference>
<dbReference type="PROSITE" id="PS50850">
    <property type="entry name" value="MFS"/>
    <property type="match status" value="1"/>
</dbReference>
<dbReference type="Gene3D" id="1.20.1720.10">
    <property type="entry name" value="Multidrug resistance protein D"/>
    <property type="match status" value="1"/>
</dbReference>
<accession>A0A5A5U8S3</accession>
<feature type="transmembrane region" description="Helical" evidence="7">
    <location>
        <begin position="397"/>
        <end position="420"/>
    </location>
</feature>
<evidence type="ECO:0000256" key="5">
    <source>
        <dbReference type="ARBA" id="ARBA00022989"/>
    </source>
</evidence>
<sequence length="465" mass="50496">MLLNISKKQRSILIILVIGTFLGFLNQTLMNVALPNIMTEFHIGPSQGQWVTNGYMLVNGVMVPLTAFLIQRLTTRKLYLTAVGLFALGTLIAGFANSFAVLVTGRMVQAIGAGVFGPLMNVVVMNLYESDKRGQAMGMIGLALNFAPAIGPTLSGLIITQLSWRFLFLIVAPFIIADFILAFYLLKNIGNTKRLKFDFLGVVLSSIGLGSLLYGFSNAGATAWSDFTVWGFVVIGLIVTALFIWRQITNKTPLLNMAVLTYRQFVVAMLINVVLMIAMYGGALMLPLYIQNVRHYSALISGLILLPGALITALLSPLSGRLYDKYGPRYLTLTGILLTTVGTFSLSMVTLNTPIWLVVVSQLIRQLGLVIVLMPIQTEAFNALPLSLMPDGSAMFTTVRQLAASFGTAALVTVMTQVVVYAGKAYPTHTTLNQLQGIQVTFLFASVLMIIAAAMTTLLKQKTTI</sequence>
<evidence type="ECO:0000259" key="8">
    <source>
        <dbReference type="PROSITE" id="PS50850"/>
    </source>
</evidence>
<feature type="transmembrane region" description="Helical" evidence="7">
    <location>
        <begin position="197"/>
        <end position="215"/>
    </location>
</feature>
<feature type="transmembrane region" description="Helical" evidence="7">
    <location>
        <begin position="107"/>
        <end position="128"/>
    </location>
</feature>
<feature type="transmembrane region" description="Helical" evidence="7">
    <location>
        <begin position="12"/>
        <end position="34"/>
    </location>
</feature>
<dbReference type="GO" id="GO:0022857">
    <property type="term" value="F:transmembrane transporter activity"/>
    <property type="evidence" value="ECO:0007669"/>
    <property type="project" value="InterPro"/>
</dbReference>
<dbReference type="Pfam" id="PF07690">
    <property type="entry name" value="MFS_1"/>
    <property type="match status" value="1"/>
</dbReference>
<keyword evidence="2" id="KW-0813">Transport</keyword>
<comment type="subcellular location">
    <subcellularLocation>
        <location evidence="1">Cell membrane</location>
        <topology evidence="1">Multi-pass membrane protein</topology>
    </subcellularLocation>
</comment>
<dbReference type="NCBIfam" id="TIGR00711">
    <property type="entry name" value="efflux_EmrB"/>
    <property type="match status" value="1"/>
</dbReference>
<gene>
    <name evidence="9" type="ORF">LCIT_16700</name>
</gene>
<feature type="transmembrane region" description="Helical" evidence="7">
    <location>
        <begin position="227"/>
        <end position="245"/>
    </location>
</feature>
<feature type="transmembrane region" description="Helical" evidence="7">
    <location>
        <begin position="440"/>
        <end position="459"/>
    </location>
</feature>
<name>A0A5A5U8S3_LEUCI</name>
<evidence type="ECO:0000256" key="1">
    <source>
        <dbReference type="ARBA" id="ARBA00004651"/>
    </source>
</evidence>
<dbReference type="InterPro" id="IPR004638">
    <property type="entry name" value="EmrB-like"/>
</dbReference>
<dbReference type="PANTHER" id="PTHR42718">
    <property type="entry name" value="MAJOR FACILITATOR SUPERFAMILY MULTIDRUG TRANSPORTER MFSC"/>
    <property type="match status" value="1"/>
</dbReference>
<feature type="transmembrane region" description="Helical" evidence="7">
    <location>
        <begin position="78"/>
        <end position="101"/>
    </location>
</feature>
<dbReference type="InterPro" id="IPR011701">
    <property type="entry name" value="MFS"/>
</dbReference>
<keyword evidence="6 7" id="KW-0472">Membrane</keyword>
<dbReference type="SUPFAM" id="SSF103473">
    <property type="entry name" value="MFS general substrate transporter"/>
    <property type="match status" value="1"/>
</dbReference>
<evidence type="ECO:0000256" key="4">
    <source>
        <dbReference type="ARBA" id="ARBA00022692"/>
    </source>
</evidence>
<dbReference type="Proteomes" id="UP000323274">
    <property type="component" value="Unassembled WGS sequence"/>
</dbReference>
<dbReference type="EMBL" id="BJJW01000010">
    <property type="protein sequence ID" value="GDZ84428.1"/>
    <property type="molecule type" value="Genomic_DNA"/>
</dbReference>
<evidence type="ECO:0000256" key="7">
    <source>
        <dbReference type="SAM" id="Phobius"/>
    </source>
</evidence>
<keyword evidence="3" id="KW-1003">Cell membrane</keyword>
<dbReference type="PANTHER" id="PTHR42718:SF24">
    <property type="entry name" value="MAJOR FACILITATOR SUPERFAMILY (MFS) PROFILE DOMAIN-CONTAINING PROTEIN"/>
    <property type="match status" value="1"/>
</dbReference>
<protein>
    <submittedName>
        <fullName evidence="9">Multidrug MFS transporter</fullName>
    </submittedName>
</protein>
<keyword evidence="5 7" id="KW-1133">Transmembrane helix</keyword>
<evidence type="ECO:0000256" key="3">
    <source>
        <dbReference type="ARBA" id="ARBA00022475"/>
    </source>
</evidence>
<feature type="transmembrane region" description="Helical" evidence="7">
    <location>
        <begin position="265"/>
        <end position="290"/>
    </location>
</feature>
<evidence type="ECO:0000256" key="6">
    <source>
        <dbReference type="ARBA" id="ARBA00023136"/>
    </source>
</evidence>
<feature type="domain" description="Major facilitator superfamily (MFS) profile" evidence="8">
    <location>
        <begin position="12"/>
        <end position="464"/>
    </location>
</feature>
<dbReference type="InterPro" id="IPR020846">
    <property type="entry name" value="MFS_dom"/>
</dbReference>
<dbReference type="AlphaFoldDB" id="A0A5A5U8S3"/>
<organism evidence="9 10">
    <name type="scientific">Leuconostoc citreum</name>
    <dbReference type="NCBI Taxonomy" id="33964"/>
    <lineage>
        <taxon>Bacteria</taxon>
        <taxon>Bacillati</taxon>
        <taxon>Bacillota</taxon>
        <taxon>Bacilli</taxon>
        <taxon>Lactobacillales</taxon>
        <taxon>Lactobacillaceae</taxon>
        <taxon>Leuconostoc</taxon>
    </lineage>
</organism>
<reference evidence="9 10" key="1">
    <citation type="submission" date="2019-04" db="EMBL/GenBank/DDBJ databases">
        <title>A pseudo-fructophilic Leuconostoc citreum strain F192-5 isolated from peel of satsuma mandarin: the first report for isolation and characterization of strain-dependent fructophilic-like characteristics.</title>
        <authorList>
            <person name="Maeno S."/>
            <person name="Tanizawa Y."/>
            <person name="Kajikawa A."/>
            <person name="Kanesaki Y."/>
            <person name="Kubota E."/>
            <person name="Arita M."/>
            <person name="Leon D."/>
            <person name="Endo A."/>
        </authorList>
    </citation>
    <scope>NUCLEOTIDE SEQUENCE [LARGE SCALE GENOMIC DNA]</scope>
    <source>
        <strain evidence="9 10">F192-5</strain>
    </source>
</reference>
<dbReference type="PRINTS" id="PR01036">
    <property type="entry name" value="TCRTETB"/>
</dbReference>
<dbReference type="GO" id="GO:0005886">
    <property type="term" value="C:plasma membrane"/>
    <property type="evidence" value="ECO:0007669"/>
    <property type="project" value="UniProtKB-SubCell"/>
</dbReference>
<keyword evidence="4 7" id="KW-0812">Transmembrane</keyword>
<feature type="transmembrane region" description="Helical" evidence="7">
    <location>
        <begin position="140"/>
        <end position="160"/>
    </location>
</feature>
<evidence type="ECO:0000313" key="9">
    <source>
        <dbReference type="EMBL" id="GDZ84428.1"/>
    </source>
</evidence>
<dbReference type="CDD" id="cd17503">
    <property type="entry name" value="MFS_LmrB_MDR_like"/>
    <property type="match status" value="1"/>
</dbReference>
<feature type="transmembrane region" description="Helical" evidence="7">
    <location>
        <begin position="166"/>
        <end position="185"/>
    </location>
</feature>
<dbReference type="Gene3D" id="1.20.1250.20">
    <property type="entry name" value="MFS general substrate transporter like domains"/>
    <property type="match status" value="1"/>
</dbReference>
<comment type="caution">
    <text evidence="9">The sequence shown here is derived from an EMBL/GenBank/DDBJ whole genome shotgun (WGS) entry which is preliminary data.</text>
</comment>
<feature type="transmembrane region" description="Helical" evidence="7">
    <location>
        <begin position="54"/>
        <end position="71"/>
    </location>
</feature>
<feature type="transmembrane region" description="Helical" evidence="7">
    <location>
        <begin position="296"/>
        <end position="318"/>
    </location>
</feature>
<evidence type="ECO:0000313" key="10">
    <source>
        <dbReference type="Proteomes" id="UP000323274"/>
    </source>
</evidence>
<evidence type="ECO:0000256" key="2">
    <source>
        <dbReference type="ARBA" id="ARBA00022448"/>
    </source>
</evidence>